<protein>
    <recommendedName>
        <fullName evidence="7">mannonate dehydratase</fullName>
        <ecNumber evidence="7">4.2.1.8</ecNumber>
    </recommendedName>
</protein>
<keyword evidence="8" id="KW-0408">Iron</keyword>
<evidence type="ECO:0000313" key="11">
    <source>
        <dbReference type="EMBL" id="MDV2687506.1"/>
    </source>
</evidence>
<comment type="cofactor">
    <cofactor evidence="3">
        <name>Fe(2+)</name>
        <dbReference type="ChEBI" id="CHEBI:29033"/>
    </cofactor>
</comment>
<evidence type="ECO:0000256" key="1">
    <source>
        <dbReference type="ARBA" id="ARBA00001794"/>
    </source>
</evidence>
<dbReference type="InterPro" id="IPR036237">
    <property type="entry name" value="Xyl_isomerase-like_sf"/>
</dbReference>
<feature type="non-terminal residue" evidence="11">
    <location>
        <position position="1"/>
    </location>
</feature>
<evidence type="ECO:0000256" key="3">
    <source>
        <dbReference type="ARBA" id="ARBA00001954"/>
    </source>
</evidence>
<accession>A0ABU3XHX4</accession>
<evidence type="ECO:0000256" key="6">
    <source>
        <dbReference type="ARBA" id="ARBA00007389"/>
    </source>
</evidence>
<proteinExistence type="inferred from homology"/>
<comment type="pathway">
    <text evidence="5">Carbohydrate metabolism; pentose and glucuronate interconversion.</text>
</comment>
<feature type="non-terminal residue" evidence="11">
    <location>
        <position position="82"/>
    </location>
</feature>
<dbReference type="EMBL" id="JAWJBA010000825">
    <property type="protein sequence ID" value="MDV2687506.1"/>
    <property type="molecule type" value="Genomic_DNA"/>
</dbReference>
<dbReference type="RefSeq" id="WP_317124401.1">
    <property type="nucleotide sequence ID" value="NZ_JAWJBA010000825.1"/>
</dbReference>
<organism evidence="11 12">
    <name type="scientific">Alkalihalophilus lindianensis</name>
    <dbReference type="NCBI Taxonomy" id="1630542"/>
    <lineage>
        <taxon>Bacteria</taxon>
        <taxon>Bacillati</taxon>
        <taxon>Bacillota</taxon>
        <taxon>Bacilli</taxon>
        <taxon>Bacillales</taxon>
        <taxon>Bacillaceae</taxon>
        <taxon>Alkalihalophilus</taxon>
    </lineage>
</organism>
<dbReference type="InterPro" id="IPR004628">
    <property type="entry name" value="Man_deHydtase"/>
</dbReference>
<dbReference type="Proteomes" id="UP001287282">
    <property type="component" value="Unassembled WGS sequence"/>
</dbReference>
<dbReference type="PANTHER" id="PTHR30387">
    <property type="entry name" value="MANNONATE DEHYDRATASE"/>
    <property type="match status" value="1"/>
</dbReference>
<dbReference type="EC" id="4.2.1.8" evidence="7"/>
<comment type="caution">
    <text evidence="11">The sequence shown here is derived from an EMBL/GenBank/DDBJ whole genome shotgun (WGS) entry which is preliminary data.</text>
</comment>
<comment type="catalytic activity">
    <reaction evidence="1">
        <text>D-mannonate = 2-dehydro-3-deoxy-D-gluconate + H2O</text>
        <dbReference type="Rhea" id="RHEA:20097"/>
        <dbReference type="ChEBI" id="CHEBI:15377"/>
        <dbReference type="ChEBI" id="CHEBI:17767"/>
        <dbReference type="ChEBI" id="CHEBI:57990"/>
        <dbReference type="EC" id="4.2.1.8"/>
    </reaction>
</comment>
<evidence type="ECO:0000256" key="8">
    <source>
        <dbReference type="ARBA" id="ARBA00023004"/>
    </source>
</evidence>
<dbReference type="GO" id="GO:0008927">
    <property type="term" value="F:mannonate dehydratase activity"/>
    <property type="evidence" value="ECO:0007669"/>
    <property type="project" value="UniProtKB-EC"/>
</dbReference>
<evidence type="ECO:0000313" key="12">
    <source>
        <dbReference type="Proteomes" id="UP001287282"/>
    </source>
</evidence>
<evidence type="ECO:0000256" key="4">
    <source>
        <dbReference type="ARBA" id="ARBA00002713"/>
    </source>
</evidence>
<keyword evidence="9" id="KW-0464">Manganese</keyword>
<evidence type="ECO:0000256" key="2">
    <source>
        <dbReference type="ARBA" id="ARBA00001936"/>
    </source>
</evidence>
<evidence type="ECO:0000256" key="9">
    <source>
        <dbReference type="ARBA" id="ARBA00023211"/>
    </source>
</evidence>
<sequence>DGSSTLAYIAKDIPEDPEEIIRKVENSSNDFSLPGWEPERLAKVKALFEAYKEVDEEKLRENFAYFLKAIIPTCEEVGVKMA</sequence>
<comment type="similarity">
    <text evidence="6">Belongs to the mannonate dehydratase family.</text>
</comment>
<comment type="cofactor">
    <cofactor evidence="2">
        <name>Mn(2+)</name>
        <dbReference type="ChEBI" id="CHEBI:29035"/>
    </cofactor>
</comment>
<dbReference type="SUPFAM" id="SSF51658">
    <property type="entry name" value="Xylose isomerase-like"/>
    <property type="match status" value="1"/>
</dbReference>
<comment type="function">
    <text evidence="4">Catalyzes the dehydration of D-mannonate.</text>
</comment>
<gene>
    <name evidence="11" type="ORF">RYX56_24470</name>
</gene>
<keyword evidence="10 11" id="KW-0456">Lyase</keyword>
<name>A0ABU3XHX4_9BACI</name>
<evidence type="ECO:0000256" key="7">
    <source>
        <dbReference type="ARBA" id="ARBA00012927"/>
    </source>
</evidence>
<keyword evidence="12" id="KW-1185">Reference proteome</keyword>
<evidence type="ECO:0000256" key="5">
    <source>
        <dbReference type="ARBA" id="ARBA00004892"/>
    </source>
</evidence>
<dbReference type="Gene3D" id="3.20.20.150">
    <property type="entry name" value="Divalent-metal-dependent TIM barrel enzymes"/>
    <property type="match status" value="1"/>
</dbReference>
<evidence type="ECO:0000256" key="10">
    <source>
        <dbReference type="ARBA" id="ARBA00023239"/>
    </source>
</evidence>
<dbReference type="Pfam" id="PF03786">
    <property type="entry name" value="UxuA"/>
    <property type="match status" value="1"/>
</dbReference>
<dbReference type="PANTHER" id="PTHR30387:SF2">
    <property type="entry name" value="MANNONATE DEHYDRATASE"/>
    <property type="match status" value="1"/>
</dbReference>
<reference evidence="11 12" key="1">
    <citation type="submission" date="2023-10" db="EMBL/GenBank/DDBJ databases">
        <title>Screening of Alkalihalobacillus lindianensis BZ-TG-R113 and Its Alleviation of Salt Stress on Rapeseed Growth.</title>
        <authorList>
            <person name="Zhao B."/>
            <person name="Guo T."/>
        </authorList>
    </citation>
    <scope>NUCLEOTIDE SEQUENCE [LARGE SCALE GENOMIC DNA]</scope>
    <source>
        <strain evidence="11 12">BZ-TG-R113</strain>
    </source>
</reference>